<keyword evidence="2" id="KW-1185">Reference proteome</keyword>
<sequence length="72" mass="8270">MKDYLITFTNTKYFKGRADEETISKIIAAYKELKGPGHRYKIYEFKDEAGIILLNLYDIQSIFVTGGTENAN</sequence>
<evidence type="ECO:0000313" key="1">
    <source>
        <dbReference type="EMBL" id="PRR84754.1"/>
    </source>
</evidence>
<dbReference type="EMBL" id="PVXP01000034">
    <property type="protein sequence ID" value="PRR84754.1"/>
    <property type="molecule type" value="Genomic_DNA"/>
</dbReference>
<evidence type="ECO:0000313" key="2">
    <source>
        <dbReference type="Proteomes" id="UP000237798"/>
    </source>
</evidence>
<comment type="caution">
    <text evidence="1">The sequence shown here is derived from an EMBL/GenBank/DDBJ whole genome shotgun (WGS) entry which is preliminary data.</text>
</comment>
<reference evidence="1 2" key="1">
    <citation type="submission" date="2018-03" db="EMBL/GenBank/DDBJ databases">
        <title>Genome sequence of Clostridium luticellarii DSM 29923.</title>
        <authorList>
            <person name="Poehlein A."/>
            <person name="Daniel R."/>
        </authorList>
    </citation>
    <scope>NUCLEOTIDE SEQUENCE [LARGE SCALE GENOMIC DNA]</scope>
    <source>
        <strain evidence="1 2">DSM 29923</strain>
    </source>
</reference>
<name>A0A2T0BLI5_9CLOT</name>
<dbReference type="AlphaFoldDB" id="A0A2T0BLI5"/>
<accession>A0A2T0BLI5</accession>
<dbReference type="Proteomes" id="UP000237798">
    <property type="component" value="Unassembled WGS sequence"/>
</dbReference>
<proteinExistence type="predicted"/>
<organism evidence="1 2">
    <name type="scientific">Clostridium luticellarii</name>
    <dbReference type="NCBI Taxonomy" id="1691940"/>
    <lineage>
        <taxon>Bacteria</taxon>
        <taxon>Bacillati</taxon>
        <taxon>Bacillota</taxon>
        <taxon>Clostridia</taxon>
        <taxon>Eubacteriales</taxon>
        <taxon>Clostridiaceae</taxon>
        <taxon>Clostridium</taxon>
    </lineage>
</organism>
<gene>
    <name evidence="1" type="ORF">CLLU_22930</name>
</gene>
<dbReference type="RefSeq" id="WP_106009917.1">
    <property type="nucleotide sequence ID" value="NZ_PVXP01000034.1"/>
</dbReference>
<protein>
    <submittedName>
        <fullName evidence="1">Uncharacterized protein</fullName>
    </submittedName>
</protein>